<evidence type="ECO:0000313" key="1">
    <source>
        <dbReference type="EMBL" id="MBW93479.1"/>
    </source>
</evidence>
<name>A0A2P2JJ29_RHIMU</name>
<proteinExistence type="predicted"/>
<accession>A0A2P2JJ29</accession>
<sequence length="39" mass="4250">MAGTFVGRTFICFASHELTDQFLVCCIVVLGSLIESELV</sequence>
<protein>
    <submittedName>
        <fullName evidence="1">Uncharacterized protein</fullName>
    </submittedName>
</protein>
<reference evidence="1" key="1">
    <citation type="submission" date="2018-02" db="EMBL/GenBank/DDBJ databases">
        <title>Rhizophora mucronata_Transcriptome.</title>
        <authorList>
            <person name="Meera S.P."/>
            <person name="Sreeshan A."/>
            <person name="Augustine A."/>
        </authorList>
    </citation>
    <scope>NUCLEOTIDE SEQUENCE</scope>
    <source>
        <tissue evidence="1">Leaf</tissue>
    </source>
</reference>
<organism evidence="1">
    <name type="scientific">Rhizophora mucronata</name>
    <name type="common">Asiatic mangrove</name>
    <dbReference type="NCBI Taxonomy" id="61149"/>
    <lineage>
        <taxon>Eukaryota</taxon>
        <taxon>Viridiplantae</taxon>
        <taxon>Streptophyta</taxon>
        <taxon>Embryophyta</taxon>
        <taxon>Tracheophyta</taxon>
        <taxon>Spermatophyta</taxon>
        <taxon>Magnoliopsida</taxon>
        <taxon>eudicotyledons</taxon>
        <taxon>Gunneridae</taxon>
        <taxon>Pentapetalae</taxon>
        <taxon>rosids</taxon>
        <taxon>fabids</taxon>
        <taxon>Malpighiales</taxon>
        <taxon>Rhizophoraceae</taxon>
        <taxon>Rhizophora</taxon>
    </lineage>
</organism>
<dbReference type="EMBL" id="GGEC01012996">
    <property type="protein sequence ID" value="MBW93479.1"/>
    <property type="molecule type" value="Transcribed_RNA"/>
</dbReference>
<dbReference type="AlphaFoldDB" id="A0A2P2JJ29"/>